<dbReference type="EMBL" id="KQ258303">
    <property type="protein sequence ID" value="KOM26086.1"/>
    <property type="molecule type" value="Genomic_DNA"/>
</dbReference>
<proteinExistence type="predicted"/>
<gene>
    <name evidence="2" type="ORF">LR48_Vigan226s001500</name>
</gene>
<dbReference type="AlphaFoldDB" id="A0A0L9T6X3"/>
<feature type="compositionally biased region" description="Basic and acidic residues" evidence="1">
    <location>
        <begin position="78"/>
        <end position="87"/>
    </location>
</feature>
<evidence type="ECO:0000256" key="1">
    <source>
        <dbReference type="SAM" id="MobiDB-lite"/>
    </source>
</evidence>
<feature type="region of interest" description="Disordered" evidence="1">
    <location>
        <begin position="1"/>
        <end position="65"/>
    </location>
</feature>
<name>A0A0L9T6X3_PHAAN</name>
<reference evidence="3" key="1">
    <citation type="journal article" date="2015" name="Proc. Natl. Acad. Sci. U.S.A.">
        <title>Genome sequencing of adzuki bean (Vigna angularis) provides insight into high starch and low fat accumulation and domestication.</title>
        <authorList>
            <person name="Yang K."/>
            <person name="Tian Z."/>
            <person name="Chen C."/>
            <person name="Luo L."/>
            <person name="Zhao B."/>
            <person name="Wang Z."/>
            <person name="Yu L."/>
            <person name="Li Y."/>
            <person name="Sun Y."/>
            <person name="Li W."/>
            <person name="Chen Y."/>
            <person name="Li Y."/>
            <person name="Zhang Y."/>
            <person name="Ai D."/>
            <person name="Zhao J."/>
            <person name="Shang C."/>
            <person name="Ma Y."/>
            <person name="Wu B."/>
            <person name="Wang M."/>
            <person name="Gao L."/>
            <person name="Sun D."/>
            <person name="Zhang P."/>
            <person name="Guo F."/>
            <person name="Wang W."/>
            <person name="Li Y."/>
            <person name="Wang J."/>
            <person name="Varshney R.K."/>
            <person name="Wang J."/>
            <person name="Ling H.Q."/>
            <person name="Wan P."/>
        </authorList>
    </citation>
    <scope>NUCLEOTIDE SEQUENCE</scope>
    <source>
        <strain evidence="3">cv. Jingnong 6</strain>
    </source>
</reference>
<feature type="compositionally biased region" description="Basic and acidic residues" evidence="1">
    <location>
        <begin position="1"/>
        <end position="15"/>
    </location>
</feature>
<feature type="region of interest" description="Disordered" evidence="1">
    <location>
        <begin position="77"/>
        <end position="153"/>
    </location>
</feature>
<dbReference type="Proteomes" id="UP000053144">
    <property type="component" value="Unassembled WGS sequence"/>
</dbReference>
<evidence type="ECO:0000313" key="3">
    <source>
        <dbReference type="Proteomes" id="UP000053144"/>
    </source>
</evidence>
<sequence>MNWMKEVKWDKDGIRKGHKKCKRREAASTAQRQLPLSGTFKDPLAPLRGKNASEEKNRRNAFTAERSGEILPKVISPRHRDMREAIRTRSKKTSEPLLKSLDESRQKRRIRTSRELFPLPETLLQPSPQGSHHSTEEMENNNVRRTLADYTNC</sequence>
<dbReference type="Gramene" id="KOM26086">
    <property type="protein sequence ID" value="KOM26086"/>
    <property type="gene ID" value="LR48_Vigan226s001500"/>
</dbReference>
<evidence type="ECO:0000313" key="2">
    <source>
        <dbReference type="EMBL" id="KOM26086.1"/>
    </source>
</evidence>
<protein>
    <submittedName>
        <fullName evidence="2">Uncharacterized protein</fullName>
    </submittedName>
</protein>
<organism evidence="2 3">
    <name type="scientific">Phaseolus angularis</name>
    <name type="common">Azuki bean</name>
    <name type="synonym">Vigna angularis</name>
    <dbReference type="NCBI Taxonomy" id="3914"/>
    <lineage>
        <taxon>Eukaryota</taxon>
        <taxon>Viridiplantae</taxon>
        <taxon>Streptophyta</taxon>
        <taxon>Embryophyta</taxon>
        <taxon>Tracheophyta</taxon>
        <taxon>Spermatophyta</taxon>
        <taxon>Magnoliopsida</taxon>
        <taxon>eudicotyledons</taxon>
        <taxon>Gunneridae</taxon>
        <taxon>Pentapetalae</taxon>
        <taxon>rosids</taxon>
        <taxon>fabids</taxon>
        <taxon>Fabales</taxon>
        <taxon>Fabaceae</taxon>
        <taxon>Papilionoideae</taxon>
        <taxon>50 kb inversion clade</taxon>
        <taxon>NPAAA clade</taxon>
        <taxon>indigoferoid/millettioid clade</taxon>
        <taxon>Phaseoleae</taxon>
        <taxon>Vigna</taxon>
    </lineage>
</organism>
<feature type="compositionally biased region" description="Polar residues" evidence="1">
    <location>
        <begin position="140"/>
        <end position="153"/>
    </location>
</feature>
<accession>A0A0L9T6X3</accession>